<dbReference type="OrthoDB" id="310895at2759"/>
<dbReference type="SUPFAM" id="SSF53720">
    <property type="entry name" value="ALDH-like"/>
    <property type="match status" value="1"/>
</dbReference>
<dbReference type="InterPro" id="IPR015590">
    <property type="entry name" value="Aldehyde_DH_dom"/>
</dbReference>
<protein>
    <submittedName>
        <fullName evidence="7">Succinate-semialdehyde dehydrogenase</fullName>
    </submittedName>
</protein>
<proteinExistence type="inferred from homology"/>
<evidence type="ECO:0000313" key="8">
    <source>
        <dbReference type="Proteomes" id="UP000562929"/>
    </source>
</evidence>
<name>A0A8H4Q2V1_9HYPO</name>
<feature type="active site" evidence="4">
    <location>
        <position position="263"/>
    </location>
</feature>
<evidence type="ECO:0000259" key="6">
    <source>
        <dbReference type="Pfam" id="PF00171"/>
    </source>
</evidence>
<evidence type="ECO:0000256" key="3">
    <source>
        <dbReference type="ARBA" id="ARBA00023002"/>
    </source>
</evidence>
<evidence type="ECO:0000256" key="4">
    <source>
        <dbReference type="PROSITE-ProRule" id="PRU10007"/>
    </source>
</evidence>
<dbReference type="Pfam" id="PF00171">
    <property type="entry name" value="Aldedh"/>
    <property type="match status" value="1"/>
</dbReference>
<reference evidence="7 8" key="1">
    <citation type="journal article" date="2020" name="G3 (Bethesda)">
        <title>Genetic Underpinnings of Host Manipulation by Ophiocordyceps as Revealed by Comparative Transcriptomics.</title>
        <authorList>
            <person name="Will I."/>
            <person name="Das B."/>
            <person name="Trinh T."/>
            <person name="Brachmann A."/>
            <person name="Ohm R.A."/>
            <person name="de Bekker C."/>
        </authorList>
    </citation>
    <scope>NUCLEOTIDE SEQUENCE [LARGE SCALE GENOMIC DNA]</scope>
    <source>
        <strain evidence="7 8">EC05</strain>
    </source>
</reference>
<dbReference type="AlphaFoldDB" id="A0A8H4Q2V1"/>
<feature type="domain" description="Aldehyde dehydrogenase" evidence="6">
    <location>
        <begin position="23"/>
        <end position="489"/>
    </location>
</feature>
<dbReference type="EMBL" id="JAACLJ010000007">
    <property type="protein sequence ID" value="KAF4583064.1"/>
    <property type="molecule type" value="Genomic_DNA"/>
</dbReference>
<comment type="caution">
    <text evidence="7">The sequence shown here is derived from an EMBL/GenBank/DDBJ whole genome shotgun (WGS) entry which is preliminary data.</text>
</comment>
<evidence type="ECO:0000313" key="7">
    <source>
        <dbReference type="EMBL" id="KAF4583064.1"/>
    </source>
</evidence>
<comment type="similarity">
    <text evidence="2 5">Belongs to the aldehyde dehydrogenase family.</text>
</comment>
<evidence type="ECO:0000256" key="5">
    <source>
        <dbReference type="RuleBase" id="RU003345"/>
    </source>
</evidence>
<evidence type="ECO:0000256" key="1">
    <source>
        <dbReference type="ARBA" id="ARBA00005176"/>
    </source>
</evidence>
<comment type="pathway">
    <text evidence="1">Amino-acid degradation; 4-aminobutanoate degradation.</text>
</comment>
<dbReference type="CDD" id="cd07103">
    <property type="entry name" value="ALDH_F5_SSADH_GabD"/>
    <property type="match status" value="1"/>
</dbReference>
<dbReference type="PROSITE" id="PS00687">
    <property type="entry name" value="ALDEHYDE_DEHYDR_GLU"/>
    <property type="match status" value="1"/>
</dbReference>
<evidence type="ECO:0000256" key="2">
    <source>
        <dbReference type="ARBA" id="ARBA00009986"/>
    </source>
</evidence>
<dbReference type="InterPro" id="IPR016162">
    <property type="entry name" value="Ald_DH_N"/>
</dbReference>
<dbReference type="InterPro" id="IPR050740">
    <property type="entry name" value="Aldehyde_DH_Superfamily"/>
</dbReference>
<dbReference type="Gene3D" id="3.40.605.10">
    <property type="entry name" value="Aldehyde Dehydrogenase, Chain A, domain 1"/>
    <property type="match status" value="1"/>
</dbReference>
<dbReference type="FunFam" id="3.40.605.10:FF:000007">
    <property type="entry name" value="NAD/NADP-dependent betaine aldehyde dehydrogenase"/>
    <property type="match status" value="1"/>
</dbReference>
<dbReference type="GO" id="GO:0009450">
    <property type="term" value="P:gamma-aminobutyric acid catabolic process"/>
    <property type="evidence" value="ECO:0007669"/>
    <property type="project" value="TreeGrafter"/>
</dbReference>
<dbReference type="GO" id="GO:0004777">
    <property type="term" value="F:succinate-semialdehyde dehydrogenase (NAD+) activity"/>
    <property type="evidence" value="ECO:0007669"/>
    <property type="project" value="TreeGrafter"/>
</dbReference>
<sequence length="498" mass="53164">MSLPFKLNDSSLLHFECLIDGKWTAAKSGQRFTLVDPGSGSSWGECASAGRPEVETAVKAAHKAFEGYRAWTPRQRAQGLQRWYGLVEAAREDLATLLVYETGKPLEQARGEVDYALPFVDWAAGEAERIHGNWQRPSSGPGRRALTIKQPVGVSAALVPWNFPVVLALRKMAAALAAGCSCVLKPSPESPISALAVAKLVLDAGFPSGLVNVLPTSLEDTPIVAEDLCSHPLVQVVSFTGSTRVGRIVAGWCAQNLKRSTLELGGNSPFIIFDDADLDKAVDQLTGLKWRHAGQACISANRVYVQRGIHDRLVEAIVARASRLSVGHGTKDGVTMGALTSDRGLERAEALAKDAREKGAKFVLGSGKRLDGGGGGYFMEPTIVTGVTPDMEMSRDECFAPLLGVAAFDSEDEVVALANDTSMGLASYVFTQDADKLFRMFEKLDAGMVGLNTGNSSSTETPFGGIKASGWGKEGGMGLGLEEYLWTKTGTMTVEGHW</sequence>
<organism evidence="7 8">
    <name type="scientific">Ophiocordyceps camponoti-floridani</name>
    <dbReference type="NCBI Taxonomy" id="2030778"/>
    <lineage>
        <taxon>Eukaryota</taxon>
        <taxon>Fungi</taxon>
        <taxon>Dikarya</taxon>
        <taxon>Ascomycota</taxon>
        <taxon>Pezizomycotina</taxon>
        <taxon>Sordariomycetes</taxon>
        <taxon>Hypocreomycetidae</taxon>
        <taxon>Hypocreales</taxon>
        <taxon>Ophiocordycipitaceae</taxon>
        <taxon>Ophiocordyceps</taxon>
    </lineage>
</organism>
<dbReference type="Gene3D" id="3.40.309.10">
    <property type="entry name" value="Aldehyde Dehydrogenase, Chain A, domain 2"/>
    <property type="match status" value="1"/>
</dbReference>
<keyword evidence="8" id="KW-1185">Reference proteome</keyword>
<dbReference type="FunFam" id="3.40.309.10:FF:000004">
    <property type="entry name" value="Succinate-semialdehyde dehydrogenase I"/>
    <property type="match status" value="1"/>
</dbReference>
<keyword evidence="3 5" id="KW-0560">Oxidoreductase</keyword>
<dbReference type="GO" id="GO:0005737">
    <property type="term" value="C:cytoplasm"/>
    <property type="evidence" value="ECO:0007669"/>
    <property type="project" value="TreeGrafter"/>
</dbReference>
<dbReference type="PANTHER" id="PTHR43353">
    <property type="entry name" value="SUCCINATE-SEMIALDEHYDE DEHYDROGENASE, MITOCHONDRIAL"/>
    <property type="match status" value="1"/>
</dbReference>
<dbReference type="InterPro" id="IPR029510">
    <property type="entry name" value="Ald_DH_CS_GLU"/>
</dbReference>
<dbReference type="InterPro" id="IPR016163">
    <property type="entry name" value="Ald_DH_C"/>
</dbReference>
<dbReference type="InterPro" id="IPR016161">
    <property type="entry name" value="Ald_DH/histidinol_DH"/>
</dbReference>
<dbReference type="Proteomes" id="UP000562929">
    <property type="component" value="Unassembled WGS sequence"/>
</dbReference>
<dbReference type="PANTHER" id="PTHR43353:SF7">
    <property type="entry name" value="SUCCINATE SEMIALDEHYDE DEHYDROGENASE (EUROFUNG)"/>
    <property type="match status" value="1"/>
</dbReference>
<gene>
    <name evidence="7" type="ORF">GQ602_006208</name>
</gene>
<accession>A0A8H4Q2V1</accession>